<keyword evidence="4" id="KW-1185">Reference proteome</keyword>
<proteinExistence type="inferred from homology"/>
<dbReference type="RefSeq" id="WP_136722539.1">
    <property type="nucleotide sequence ID" value="NZ_SUMC01000004.1"/>
</dbReference>
<comment type="caution">
    <text evidence="3">The sequence shown here is derived from an EMBL/GenBank/DDBJ whole genome shotgun (WGS) entry which is preliminary data.</text>
</comment>
<evidence type="ECO:0000313" key="3">
    <source>
        <dbReference type="EMBL" id="TKA12506.1"/>
    </source>
</evidence>
<dbReference type="Gene3D" id="3.30.370.10">
    <property type="entry name" value="Barstar-like"/>
    <property type="match status" value="1"/>
</dbReference>
<evidence type="ECO:0000256" key="1">
    <source>
        <dbReference type="ARBA" id="ARBA00006845"/>
    </source>
</evidence>
<protein>
    <recommendedName>
        <fullName evidence="2">Barstar (barnase inhibitor) domain-containing protein</fullName>
    </recommendedName>
</protein>
<reference evidence="3 4" key="1">
    <citation type="submission" date="2019-04" db="EMBL/GenBank/DDBJ databases">
        <title>Streptomyces oryziradicis sp. nov., a novel actinomycete isolated from rhizosphere soil of rice (Oryza sativa L.).</title>
        <authorList>
            <person name="Li C."/>
        </authorList>
    </citation>
    <scope>NUCLEOTIDE SEQUENCE [LARGE SCALE GENOMIC DNA]</scope>
    <source>
        <strain evidence="3 4">NEAU-C40</strain>
    </source>
</reference>
<dbReference type="InterPro" id="IPR000468">
    <property type="entry name" value="Barstar"/>
</dbReference>
<dbReference type="CDD" id="cd05141">
    <property type="entry name" value="Barstar_evA4336-like"/>
    <property type="match status" value="1"/>
</dbReference>
<sequence length="155" mass="16643">MKAPDGLLAVLDGAAPPALLPWQPAALPPADIEEAARRAGWRTALLDLTGVTGKDAFMDRCAHDLWLPEYFGRNWDALADCFTDLSWPPYGNGGGRLLLVRGWQAYAAADPHGWGIARGILADAVEYWQDKADTPLAVLLEEATSGDTSGQDLCP</sequence>
<evidence type="ECO:0000313" key="4">
    <source>
        <dbReference type="Proteomes" id="UP000305778"/>
    </source>
</evidence>
<gene>
    <name evidence="3" type="ORF">FCI23_06860</name>
</gene>
<dbReference type="AlphaFoldDB" id="A0A4U0SRD5"/>
<dbReference type="InterPro" id="IPR035905">
    <property type="entry name" value="Barstar-like_sf"/>
</dbReference>
<name>A0A4U0SRD5_9ACTN</name>
<organism evidence="3 4">
    <name type="scientific">Actinacidiphila oryziradicis</name>
    <dbReference type="NCBI Taxonomy" id="2571141"/>
    <lineage>
        <taxon>Bacteria</taxon>
        <taxon>Bacillati</taxon>
        <taxon>Actinomycetota</taxon>
        <taxon>Actinomycetes</taxon>
        <taxon>Kitasatosporales</taxon>
        <taxon>Streptomycetaceae</taxon>
        <taxon>Actinacidiphila</taxon>
    </lineage>
</organism>
<feature type="domain" description="Barstar (barnase inhibitor)" evidence="2">
    <location>
        <begin position="42"/>
        <end position="134"/>
    </location>
</feature>
<dbReference type="Pfam" id="PF01337">
    <property type="entry name" value="Barstar"/>
    <property type="match status" value="1"/>
</dbReference>
<dbReference type="Proteomes" id="UP000305778">
    <property type="component" value="Unassembled WGS sequence"/>
</dbReference>
<comment type="similarity">
    <text evidence="1">Belongs to the barstar family.</text>
</comment>
<evidence type="ECO:0000259" key="2">
    <source>
        <dbReference type="Pfam" id="PF01337"/>
    </source>
</evidence>
<dbReference type="OrthoDB" id="5184890at2"/>
<dbReference type="SUPFAM" id="SSF52038">
    <property type="entry name" value="Barstar-related"/>
    <property type="match status" value="1"/>
</dbReference>
<accession>A0A4U0SRD5</accession>
<dbReference type="EMBL" id="SUMC01000004">
    <property type="protein sequence ID" value="TKA12506.1"/>
    <property type="molecule type" value="Genomic_DNA"/>
</dbReference>